<reference evidence="5" key="1">
    <citation type="submission" date="2018-02" db="EMBL/GenBank/DDBJ databases">
        <authorList>
            <person name="Hausmann B."/>
        </authorList>
    </citation>
    <scope>NUCLEOTIDE SEQUENCE [LARGE SCALE GENOMIC DNA]</scope>
    <source>
        <strain evidence="5">Peat soil MAG SbA1</strain>
    </source>
</reference>
<proteinExistence type="predicted"/>
<dbReference type="SUPFAM" id="SSF55781">
    <property type="entry name" value="GAF domain-like"/>
    <property type="match status" value="1"/>
</dbReference>
<evidence type="ECO:0000256" key="1">
    <source>
        <dbReference type="SAM" id="MobiDB-lite"/>
    </source>
</evidence>
<name>A0A2U3L4F5_9BACT</name>
<evidence type="ECO:0000256" key="2">
    <source>
        <dbReference type="SAM" id="Phobius"/>
    </source>
</evidence>
<dbReference type="InterPro" id="IPR003018">
    <property type="entry name" value="GAF"/>
</dbReference>
<dbReference type="AlphaFoldDB" id="A0A2U3L4F5"/>
<dbReference type="SMART" id="SM00065">
    <property type="entry name" value="GAF"/>
    <property type="match status" value="1"/>
</dbReference>
<protein>
    <recommendedName>
        <fullName evidence="3">GAF domain-containing protein</fullName>
    </recommendedName>
</protein>
<keyword evidence="2" id="KW-0812">Transmembrane</keyword>
<dbReference type="OrthoDB" id="9812260at2"/>
<keyword evidence="2" id="KW-0472">Membrane</keyword>
<accession>A0A2U3L4F5</accession>
<sequence length="473" mass="49312">MEDTIEQGGPTRNFPARASAAIPAGVLGASVRFPGEDGGQSLAAMAQRDLDAALQLLADRAQYITGAGGAAIALRRSGKNDMLCRASTGSNAPELGALLSTEFGLSGESVRTRQPLRCDDAERDRRVNHEVCRQMGIASVAIMPVVQDDQVLGVFELFSGRANAFGERDLSALRRLSEMVETAVRLAHAAETLPDQLQTVEPSAEALAEEIVDVTLPVVEPDSEPDSEPAIELAGEAAQEPAMEAAMQPAMEAVLEVEAEVETEAAPELPAEIAAPAPPQAATPQDTPPQDTPGKPEAPQRPLFWSAALNANGEAQKPAEPDQSHVPPVLRHLHRCEVCGFPVSSGRVLCVECEEKRWRGQRNFAPAAAKQAASRSKVAAPAVRALAAAAAQASAAAAPAAVQPPVAVAVPPEPAVTQVASEATPAAAEEAAPQEVTFSGGLEPSQSWFLANKYILLALLVVAGTVAAIVLLR</sequence>
<feature type="transmembrane region" description="Helical" evidence="2">
    <location>
        <begin position="454"/>
        <end position="472"/>
    </location>
</feature>
<feature type="compositionally biased region" description="Pro residues" evidence="1">
    <location>
        <begin position="276"/>
        <end position="291"/>
    </location>
</feature>
<evidence type="ECO:0000313" key="5">
    <source>
        <dbReference type="Proteomes" id="UP000238701"/>
    </source>
</evidence>
<organism evidence="4 5">
    <name type="scientific">Candidatus Sulfotelmatobacter kueseliae</name>
    <dbReference type="NCBI Taxonomy" id="2042962"/>
    <lineage>
        <taxon>Bacteria</taxon>
        <taxon>Pseudomonadati</taxon>
        <taxon>Acidobacteriota</taxon>
        <taxon>Terriglobia</taxon>
        <taxon>Terriglobales</taxon>
        <taxon>Candidatus Korobacteraceae</taxon>
        <taxon>Candidatus Sulfotelmatobacter</taxon>
    </lineage>
</organism>
<gene>
    <name evidence="4" type="ORF">SBA1_680048</name>
</gene>
<evidence type="ECO:0000259" key="3">
    <source>
        <dbReference type="SMART" id="SM00065"/>
    </source>
</evidence>
<dbReference type="InterPro" id="IPR029016">
    <property type="entry name" value="GAF-like_dom_sf"/>
</dbReference>
<evidence type="ECO:0000313" key="4">
    <source>
        <dbReference type="EMBL" id="SPF46794.1"/>
    </source>
</evidence>
<dbReference type="Gene3D" id="3.30.450.40">
    <property type="match status" value="1"/>
</dbReference>
<keyword evidence="2" id="KW-1133">Transmembrane helix</keyword>
<feature type="region of interest" description="Disordered" evidence="1">
    <location>
        <begin position="276"/>
        <end position="300"/>
    </location>
</feature>
<dbReference type="Proteomes" id="UP000238701">
    <property type="component" value="Unassembled WGS sequence"/>
</dbReference>
<dbReference type="Pfam" id="PF13185">
    <property type="entry name" value="GAF_2"/>
    <property type="match status" value="1"/>
</dbReference>
<feature type="domain" description="GAF" evidence="3">
    <location>
        <begin position="49"/>
        <end position="194"/>
    </location>
</feature>
<dbReference type="EMBL" id="OMOD01000164">
    <property type="protein sequence ID" value="SPF46794.1"/>
    <property type="molecule type" value="Genomic_DNA"/>
</dbReference>